<dbReference type="GO" id="GO:0006402">
    <property type="term" value="P:mRNA catabolic process"/>
    <property type="evidence" value="ECO:0007669"/>
    <property type="project" value="TreeGrafter"/>
</dbReference>
<keyword evidence="2" id="KW-1185">Reference proteome</keyword>
<dbReference type="GO" id="GO:0004521">
    <property type="term" value="F:RNA endonuclease activity"/>
    <property type="evidence" value="ECO:0007669"/>
    <property type="project" value="TreeGrafter"/>
</dbReference>
<evidence type="ECO:0000313" key="2">
    <source>
        <dbReference type="Proteomes" id="UP000006048"/>
    </source>
</evidence>
<dbReference type="PANTHER" id="PTHR33988">
    <property type="entry name" value="ENDORIBONUCLEASE MAZF-RELATED"/>
    <property type="match status" value="1"/>
</dbReference>
<dbReference type="PANTHER" id="PTHR33988:SF1">
    <property type="entry name" value="ENDORIBONUCLEASE MAZF7-RELATED"/>
    <property type="match status" value="1"/>
</dbReference>
<sequence>MLRGQLYWVNLTDAHPPEMGKVRPAIIVSNTEQNQILESVVVVPLSTQPGEIWPLRVSLATAVSPKESFAVVPGLRQVSKSRLVKQGGLLPAHLLGRLTSAVTDYLTD</sequence>
<accession>I4B2N5</accession>
<dbReference type="RefSeq" id="WP_014802060.1">
    <property type="nucleotide sequence ID" value="NC_018020.1"/>
</dbReference>
<evidence type="ECO:0000313" key="1">
    <source>
        <dbReference type="EMBL" id="AFM11542.1"/>
    </source>
</evidence>
<dbReference type="InterPro" id="IPR003477">
    <property type="entry name" value="PemK-like"/>
</dbReference>
<dbReference type="EMBL" id="CP002959">
    <property type="protein sequence ID" value="AFM11542.1"/>
    <property type="molecule type" value="Genomic_DNA"/>
</dbReference>
<gene>
    <name evidence="1" type="ordered locus">Turpa_0891</name>
</gene>
<dbReference type="HOGENOM" id="CLU_121823_1_1_12"/>
<dbReference type="Gene3D" id="2.30.30.110">
    <property type="match status" value="1"/>
</dbReference>
<organism evidence="1 2">
    <name type="scientific">Turneriella parva (strain ATCC BAA-1111 / DSM 21527 / NCTC 11395 / H)</name>
    <name type="common">Leptospira parva</name>
    <dbReference type="NCBI Taxonomy" id="869212"/>
    <lineage>
        <taxon>Bacteria</taxon>
        <taxon>Pseudomonadati</taxon>
        <taxon>Spirochaetota</taxon>
        <taxon>Spirochaetia</taxon>
        <taxon>Leptospirales</taxon>
        <taxon>Leptospiraceae</taxon>
        <taxon>Turneriella</taxon>
    </lineage>
</organism>
<dbReference type="GO" id="GO:0003677">
    <property type="term" value="F:DNA binding"/>
    <property type="evidence" value="ECO:0007669"/>
    <property type="project" value="InterPro"/>
</dbReference>
<dbReference type="KEGG" id="tpx:Turpa_0891"/>
<dbReference type="STRING" id="869212.Turpa_0891"/>
<protein>
    <submittedName>
        <fullName evidence="1">MazE/toxin transcriptional modulator MazF</fullName>
    </submittedName>
</protein>
<dbReference type="Proteomes" id="UP000006048">
    <property type="component" value="Chromosome"/>
</dbReference>
<dbReference type="OrthoDB" id="9793906at2"/>
<reference evidence="1 2" key="1">
    <citation type="submission" date="2012-06" db="EMBL/GenBank/DDBJ databases">
        <title>The complete chromosome of genome of Turneriella parva DSM 21527.</title>
        <authorList>
            <consortium name="US DOE Joint Genome Institute (JGI-PGF)"/>
            <person name="Lucas S."/>
            <person name="Han J."/>
            <person name="Lapidus A."/>
            <person name="Bruce D."/>
            <person name="Goodwin L."/>
            <person name="Pitluck S."/>
            <person name="Peters L."/>
            <person name="Kyrpides N."/>
            <person name="Mavromatis K."/>
            <person name="Ivanova N."/>
            <person name="Mikhailova N."/>
            <person name="Chertkov O."/>
            <person name="Detter J.C."/>
            <person name="Tapia R."/>
            <person name="Han C."/>
            <person name="Land M."/>
            <person name="Hauser L."/>
            <person name="Markowitz V."/>
            <person name="Cheng J.-F."/>
            <person name="Hugenholtz P."/>
            <person name="Woyke T."/>
            <person name="Wu D."/>
            <person name="Gronow S."/>
            <person name="Wellnitz S."/>
            <person name="Brambilla E."/>
            <person name="Klenk H.-P."/>
            <person name="Eisen J.A."/>
        </authorList>
    </citation>
    <scope>NUCLEOTIDE SEQUENCE [LARGE SCALE GENOMIC DNA]</scope>
    <source>
        <strain evidence="2">ATCC BAA-1111 / DSM 21527 / NCTC 11395 / H</strain>
    </source>
</reference>
<dbReference type="SUPFAM" id="SSF50118">
    <property type="entry name" value="Cell growth inhibitor/plasmid maintenance toxic component"/>
    <property type="match status" value="1"/>
</dbReference>
<proteinExistence type="predicted"/>
<dbReference type="InterPro" id="IPR011067">
    <property type="entry name" value="Plasmid_toxin/cell-grow_inhib"/>
</dbReference>
<dbReference type="AlphaFoldDB" id="I4B2N5"/>
<dbReference type="Pfam" id="PF02452">
    <property type="entry name" value="PemK_toxin"/>
    <property type="match status" value="1"/>
</dbReference>
<name>I4B2N5_TURPD</name>
<dbReference type="GO" id="GO:0016075">
    <property type="term" value="P:rRNA catabolic process"/>
    <property type="evidence" value="ECO:0007669"/>
    <property type="project" value="TreeGrafter"/>
</dbReference>